<reference evidence="3 4" key="1">
    <citation type="journal article" date="2023" name="Elife">
        <title>Identification of key yeast species and microbe-microbe interactions impacting larval growth of Drosophila in the wild.</title>
        <authorList>
            <person name="Mure A."/>
            <person name="Sugiura Y."/>
            <person name="Maeda R."/>
            <person name="Honda K."/>
            <person name="Sakurai N."/>
            <person name="Takahashi Y."/>
            <person name="Watada M."/>
            <person name="Katoh T."/>
            <person name="Gotoh A."/>
            <person name="Gotoh Y."/>
            <person name="Taniguchi I."/>
            <person name="Nakamura K."/>
            <person name="Hayashi T."/>
            <person name="Katayama T."/>
            <person name="Uemura T."/>
            <person name="Hattori Y."/>
        </authorList>
    </citation>
    <scope>NUCLEOTIDE SEQUENCE [LARGE SCALE GENOMIC DNA]</scope>
    <source>
        <strain evidence="3 4">KH-74</strain>
    </source>
</reference>
<evidence type="ECO:0000313" key="3">
    <source>
        <dbReference type="EMBL" id="GMM58938.1"/>
    </source>
</evidence>
<organism evidence="3 4">
    <name type="scientific">Maudiozyma humilis</name>
    <name type="common">Sour dough yeast</name>
    <name type="synonym">Kazachstania humilis</name>
    <dbReference type="NCBI Taxonomy" id="51915"/>
    <lineage>
        <taxon>Eukaryota</taxon>
        <taxon>Fungi</taxon>
        <taxon>Dikarya</taxon>
        <taxon>Ascomycota</taxon>
        <taxon>Saccharomycotina</taxon>
        <taxon>Saccharomycetes</taxon>
        <taxon>Saccharomycetales</taxon>
        <taxon>Saccharomycetaceae</taxon>
        <taxon>Maudiozyma</taxon>
    </lineage>
</organism>
<feature type="compositionally biased region" description="Polar residues" evidence="2">
    <location>
        <begin position="41"/>
        <end position="52"/>
    </location>
</feature>
<feature type="compositionally biased region" description="Basic and acidic residues" evidence="2">
    <location>
        <begin position="267"/>
        <end position="285"/>
    </location>
</feature>
<feature type="region of interest" description="Disordered" evidence="2">
    <location>
        <begin position="144"/>
        <end position="182"/>
    </location>
</feature>
<feature type="compositionally biased region" description="Basic and acidic residues" evidence="2">
    <location>
        <begin position="21"/>
        <end position="38"/>
    </location>
</feature>
<feature type="coiled-coil region" evidence="1">
    <location>
        <begin position="212"/>
        <end position="246"/>
    </location>
</feature>
<sequence length="358" mass="39856">MALTRGNRAQSRESSMAAKGAGDRSVDRSMDQELHDASIDVGNSNIEISQSGIHPVSSVGSADEATGVPGSSRNSGMAGRRAKRMRMRNREPSYDYTYGDEDSGVYDTSYATDQDSSYYSGRGRKRSRLQSIFSSIKSFFFTDPHESDGDVSMSRRRSRKRRKYHSHAPYESRSAHRSHARDAVLARERRNRELLSATSPPPQQQPALAAANASLKSKVTRLQRELQDANEDLKFAREKNTLFEKLLDEANVDRSYVKSRRDIRNLEKHNIKPRDELPPSPERKVNPLVTSSPIRRLSGSGAGAGDHNDARNLNLAPPQINFYSKYPTIPRTESLAMASDAAEPNHDSKTDTTNSAAK</sequence>
<keyword evidence="4" id="KW-1185">Reference proteome</keyword>
<evidence type="ECO:0000256" key="1">
    <source>
        <dbReference type="SAM" id="Coils"/>
    </source>
</evidence>
<keyword evidence="1" id="KW-0175">Coiled coil</keyword>
<feature type="region of interest" description="Disordered" evidence="2">
    <location>
        <begin position="1"/>
        <end position="124"/>
    </location>
</feature>
<evidence type="ECO:0000313" key="4">
    <source>
        <dbReference type="Proteomes" id="UP001377567"/>
    </source>
</evidence>
<comment type="caution">
    <text evidence="3">The sequence shown here is derived from an EMBL/GenBank/DDBJ whole genome shotgun (WGS) entry which is preliminary data.</text>
</comment>
<feature type="compositionally biased region" description="Basic and acidic residues" evidence="2">
    <location>
        <begin position="168"/>
        <end position="182"/>
    </location>
</feature>
<dbReference type="Proteomes" id="UP001377567">
    <property type="component" value="Unassembled WGS sequence"/>
</dbReference>
<dbReference type="InterPro" id="IPR013743">
    <property type="entry name" value="NBP1/CSA1"/>
</dbReference>
<dbReference type="AlphaFoldDB" id="A0AAV5S5C7"/>
<accession>A0AAV5S5C7</accession>
<protein>
    <submittedName>
        <fullName evidence="3">Csa1 protein</fullName>
    </submittedName>
</protein>
<dbReference type="Pfam" id="PF08537">
    <property type="entry name" value="NBP1"/>
    <property type="match status" value="1"/>
</dbReference>
<name>A0AAV5S5C7_MAUHU</name>
<dbReference type="EMBL" id="BTGD01000025">
    <property type="protein sequence ID" value="GMM58938.1"/>
    <property type="molecule type" value="Genomic_DNA"/>
</dbReference>
<evidence type="ECO:0000256" key="2">
    <source>
        <dbReference type="SAM" id="MobiDB-lite"/>
    </source>
</evidence>
<feature type="compositionally biased region" description="Basic residues" evidence="2">
    <location>
        <begin position="154"/>
        <end position="166"/>
    </location>
</feature>
<feature type="region of interest" description="Disordered" evidence="2">
    <location>
        <begin position="267"/>
        <end position="314"/>
    </location>
</feature>
<feature type="region of interest" description="Disordered" evidence="2">
    <location>
        <begin position="334"/>
        <end position="358"/>
    </location>
</feature>
<proteinExistence type="predicted"/>
<gene>
    <name evidence="3" type="ORF">DAKH74_055550</name>
</gene>